<feature type="domain" description="Ubiquitin-like protease family profile" evidence="4">
    <location>
        <begin position="107"/>
        <end position="248"/>
    </location>
</feature>
<keyword evidence="6" id="KW-1185">Reference proteome</keyword>
<gene>
    <name evidence="5" type="ORF">POM88_044261</name>
</gene>
<keyword evidence="3" id="KW-0378">Hydrolase</keyword>
<organism evidence="5 6">
    <name type="scientific">Heracleum sosnowskyi</name>
    <dbReference type="NCBI Taxonomy" id="360622"/>
    <lineage>
        <taxon>Eukaryota</taxon>
        <taxon>Viridiplantae</taxon>
        <taxon>Streptophyta</taxon>
        <taxon>Embryophyta</taxon>
        <taxon>Tracheophyta</taxon>
        <taxon>Spermatophyta</taxon>
        <taxon>Magnoliopsida</taxon>
        <taxon>eudicotyledons</taxon>
        <taxon>Gunneridae</taxon>
        <taxon>Pentapetalae</taxon>
        <taxon>asterids</taxon>
        <taxon>campanulids</taxon>
        <taxon>Apiales</taxon>
        <taxon>Apiaceae</taxon>
        <taxon>Apioideae</taxon>
        <taxon>apioid superclade</taxon>
        <taxon>Tordylieae</taxon>
        <taxon>Tordyliinae</taxon>
        <taxon>Heracleum</taxon>
    </lineage>
</organism>
<dbReference type="Proteomes" id="UP001237642">
    <property type="component" value="Unassembled WGS sequence"/>
</dbReference>
<dbReference type="SUPFAM" id="SSF54001">
    <property type="entry name" value="Cysteine proteinases"/>
    <property type="match status" value="1"/>
</dbReference>
<dbReference type="InterPro" id="IPR038765">
    <property type="entry name" value="Papain-like_cys_pep_sf"/>
</dbReference>
<dbReference type="Pfam" id="PF02902">
    <property type="entry name" value="Peptidase_C48"/>
    <property type="match status" value="1"/>
</dbReference>
<dbReference type="InterPro" id="IPR003653">
    <property type="entry name" value="Peptidase_C48_C"/>
</dbReference>
<dbReference type="GO" id="GO:0008234">
    <property type="term" value="F:cysteine-type peptidase activity"/>
    <property type="evidence" value="ECO:0007669"/>
    <property type="project" value="InterPro"/>
</dbReference>
<dbReference type="GO" id="GO:0006508">
    <property type="term" value="P:proteolysis"/>
    <property type="evidence" value="ECO:0007669"/>
    <property type="project" value="UniProtKB-KW"/>
</dbReference>
<reference evidence="5" key="1">
    <citation type="submission" date="2023-02" db="EMBL/GenBank/DDBJ databases">
        <title>Genome of toxic invasive species Heracleum sosnowskyi carries increased number of genes despite the absence of recent whole-genome duplications.</title>
        <authorList>
            <person name="Schelkunov M."/>
            <person name="Shtratnikova V."/>
            <person name="Makarenko M."/>
            <person name="Klepikova A."/>
            <person name="Omelchenko D."/>
            <person name="Novikova G."/>
            <person name="Obukhova E."/>
            <person name="Bogdanov V."/>
            <person name="Penin A."/>
            <person name="Logacheva M."/>
        </authorList>
    </citation>
    <scope>NUCLEOTIDE SEQUENCE</scope>
    <source>
        <strain evidence="5">Hsosn_3</strain>
        <tissue evidence="5">Leaf</tissue>
    </source>
</reference>
<dbReference type="Gene3D" id="3.40.395.10">
    <property type="entry name" value="Adenoviral Proteinase, Chain A"/>
    <property type="match status" value="1"/>
</dbReference>
<accession>A0AAD8H536</accession>
<evidence type="ECO:0000256" key="2">
    <source>
        <dbReference type="ARBA" id="ARBA00022670"/>
    </source>
</evidence>
<dbReference type="AlphaFoldDB" id="A0AAD8H536"/>
<comment type="caution">
    <text evidence="5">The sequence shown here is derived from an EMBL/GenBank/DDBJ whole genome shotgun (WGS) entry which is preliminary data.</text>
</comment>
<proteinExistence type="inferred from homology"/>
<keyword evidence="2" id="KW-0645">Protease</keyword>
<evidence type="ECO:0000313" key="5">
    <source>
        <dbReference type="EMBL" id="KAK1359787.1"/>
    </source>
</evidence>
<comment type="similarity">
    <text evidence="1">Belongs to the peptidase C48 family.</text>
</comment>
<name>A0AAD8H536_9APIA</name>
<evidence type="ECO:0000259" key="4">
    <source>
        <dbReference type="PROSITE" id="PS50600"/>
    </source>
</evidence>
<evidence type="ECO:0000313" key="6">
    <source>
        <dbReference type="Proteomes" id="UP001237642"/>
    </source>
</evidence>
<protein>
    <recommendedName>
        <fullName evidence="4">Ubiquitin-like protease family profile domain-containing protein</fullName>
    </recommendedName>
</protein>
<sequence length="301" mass="34507">MVDSDASNSGDRDDILNVMNEELHDHPDMREMLKDDSALPLWPGCTKFSKLSAVLTLYNLKFGHQFSDVFFTAMLTAVSELLPEGNVIPLIFLDMGGLYWNVGPWHEHINKENILEVLDAQWLSASSLVFYIRYLSEVFLSKNPDLTAKFSFVSPHLVSQLVDNSDINLAKCLLGHIDKDHLLLMPYNVSKHWVLVAIIAKTEMIYYMDPARMTNAINYKQESESACRNCPKQALDDGIYCAYYAGCFIEDILCTGETTINVNFSYSPRLKTYPRDKMLCFQTNWAGYMYNRFLKNKLLMK</sequence>
<dbReference type="EMBL" id="JAUIZM010000010">
    <property type="protein sequence ID" value="KAK1359787.1"/>
    <property type="molecule type" value="Genomic_DNA"/>
</dbReference>
<dbReference type="PROSITE" id="PS50600">
    <property type="entry name" value="ULP_PROTEASE"/>
    <property type="match status" value="1"/>
</dbReference>
<evidence type="ECO:0000256" key="1">
    <source>
        <dbReference type="ARBA" id="ARBA00005234"/>
    </source>
</evidence>
<evidence type="ECO:0000256" key="3">
    <source>
        <dbReference type="ARBA" id="ARBA00022801"/>
    </source>
</evidence>
<reference evidence="5" key="2">
    <citation type="submission" date="2023-05" db="EMBL/GenBank/DDBJ databases">
        <authorList>
            <person name="Schelkunov M.I."/>
        </authorList>
    </citation>
    <scope>NUCLEOTIDE SEQUENCE</scope>
    <source>
        <strain evidence="5">Hsosn_3</strain>
        <tissue evidence="5">Leaf</tissue>
    </source>
</reference>